<evidence type="ECO:0000313" key="2">
    <source>
        <dbReference type="EMBL" id="KAJ8343311.1"/>
    </source>
</evidence>
<sequence>MRVEGTGRPGRGPSGGVERGMEGQACHLASPHPASLGGGVPAVAHTGEGRVRVNVRQREISSAEVPLGAVSEPGYTKKPFVSHRAPRRARCSAEIYTAPRCGAAAAAMRPGGDGVAVLQGLGGFGRGAARPTCACSPTLRVPG</sequence>
<protein>
    <submittedName>
        <fullName evidence="2">Uncharacterized protein</fullName>
    </submittedName>
</protein>
<dbReference type="Proteomes" id="UP001152622">
    <property type="component" value="Chromosome 13"/>
</dbReference>
<evidence type="ECO:0000313" key="3">
    <source>
        <dbReference type="Proteomes" id="UP001152622"/>
    </source>
</evidence>
<comment type="caution">
    <text evidence="2">The sequence shown here is derived from an EMBL/GenBank/DDBJ whole genome shotgun (WGS) entry which is preliminary data.</text>
</comment>
<evidence type="ECO:0000256" key="1">
    <source>
        <dbReference type="SAM" id="MobiDB-lite"/>
    </source>
</evidence>
<keyword evidence="3" id="KW-1185">Reference proteome</keyword>
<dbReference type="AlphaFoldDB" id="A0A9Q1EQT3"/>
<organism evidence="2 3">
    <name type="scientific">Synaphobranchus kaupii</name>
    <name type="common">Kaup's arrowtooth eel</name>
    <dbReference type="NCBI Taxonomy" id="118154"/>
    <lineage>
        <taxon>Eukaryota</taxon>
        <taxon>Metazoa</taxon>
        <taxon>Chordata</taxon>
        <taxon>Craniata</taxon>
        <taxon>Vertebrata</taxon>
        <taxon>Euteleostomi</taxon>
        <taxon>Actinopterygii</taxon>
        <taxon>Neopterygii</taxon>
        <taxon>Teleostei</taxon>
        <taxon>Anguilliformes</taxon>
        <taxon>Synaphobranchidae</taxon>
        <taxon>Synaphobranchus</taxon>
    </lineage>
</organism>
<name>A0A9Q1EQT3_SYNKA</name>
<proteinExistence type="predicted"/>
<reference evidence="2" key="1">
    <citation type="journal article" date="2023" name="Science">
        <title>Genome structures resolve the early diversification of teleost fishes.</title>
        <authorList>
            <person name="Parey E."/>
            <person name="Louis A."/>
            <person name="Montfort J."/>
            <person name="Bouchez O."/>
            <person name="Roques C."/>
            <person name="Iampietro C."/>
            <person name="Lluch J."/>
            <person name="Castinel A."/>
            <person name="Donnadieu C."/>
            <person name="Desvignes T."/>
            <person name="Floi Bucao C."/>
            <person name="Jouanno E."/>
            <person name="Wen M."/>
            <person name="Mejri S."/>
            <person name="Dirks R."/>
            <person name="Jansen H."/>
            <person name="Henkel C."/>
            <person name="Chen W.J."/>
            <person name="Zahm M."/>
            <person name="Cabau C."/>
            <person name="Klopp C."/>
            <person name="Thompson A.W."/>
            <person name="Robinson-Rechavi M."/>
            <person name="Braasch I."/>
            <person name="Lecointre G."/>
            <person name="Bobe J."/>
            <person name="Postlethwait J.H."/>
            <person name="Berthelot C."/>
            <person name="Roest Crollius H."/>
            <person name="Guiguen Y."/>
        </authorList>
    </citation>
    <scope>NUCLEOTIDE SEQUENCE</scope>
    <source>
        <strain evidence="2">WJC10195</strain>
    </source>
</reference>
<gene>
    <name evidence="2" type="ORF">SKAU_G00306400</name>
</gene>
<feature type="region of interest" description="Disordered" evidence="1">
    <location>
        <begin position="1"/>
        <end position="21"/>
    </location>
</feature>
<dbReference type="EMBL" id="JAINUF010000013">
    <property type="protein sequence ID" value="KAJ8343311.1"/>
    <property type="molecule type" value="Genomic_DNA"/>
</dbReference>
<feature type="compositionally biased region" description="Gly residues" evidence="1">
    <location>
        <begin position="7"/>
        <end position="18"/>
    </location>
</feature>
<accession>A0A9Q1EQT3</accession>